<dbReference type="PIRSF" id="PIRSF000337">
    <property type="entry name" value="NTA_MOA"/>
    <property type="match status" value="1"/>
</dbReference>
<dbReference type="AlphaFoldDB" id="A0A151A449"/>
<dbReference type="Proteomes" id="UP000075418">
    <property type="component" value="Unassembled WGS sequence"/>
</dbReference>
<keyword evidence="1 6" id="KW-0285">Flavoprotein</keyword>
<evidence type="ECO:0000256" key="6">
    <source>
        <dbReference type="PIRSR" id="PIRSR000337-1"/>
    </source>
</evidence>
<sequence length="438" mass="48944">MDLGGIELKRMKLGFFMAGYGHHVASWRHPDVAKRGTMDLESIIENVKTAERANFDFVFISDALFVDKKTHPDLMTRFEPINLMSVISRETKDIGLIVTASTTFSQPFTLARDFATLDHISNGRAGWNIVTSGVNDTAQNFNGAQNMEHDLRYDQAAEFVDVAQKLWHSWDKVTFDRDQNKGQFISAEEPEAVDYKGSFFQVKGPLNIERSPQGHPLMVQAGSSKKGVEFASKIAEVIFTAQTDIDAATKFADNVKEKVHDARGNNQEVVIMPGIFPVIGDTEQEAKENYEELQELILPEIGLELLSSYLGDIDLSGYDLNMPFDQINLDSGNGIQSRIEIIQEHARKNNLTLDDVMKSVAGARGHHIIVGTPEKIADNMEEWFVKGAADGFNVMPPLIPTQFELFVEKVVPILQERGLVQKSYNVGTLREKLGLKVK</sequence>
<protein>
    <submittedName>
        <fullName evidence="8">Nitrilotriacetate monooxygenase</fullName>
    </submittedName>
</protein>
<comment type="similarity">
    <text evidence="5">Belongs to the NtaA/SnaA/DszA monooxygenase family.</text>
</comment>
<feature type="binding site" evidence="6">
    <location>
        <position position="99"/>
    </location>
    <ligand>
        <name>FMN</name>
        <dbReference type="ChEBI" id="CHEBI:58210"/>
    </ligand>
</feature>
<keyword evidence="4 8" id="KW-0503">Monooxygenase</keyword>
<evidence type="ECO:0000259" key="7">
    <source>
        <dbReference type="Pfam" id="PF00296"/>
    </source>
</evidence>
<evidence type="ECO:0000256" key="2">
    <source>
        <dbReference type="ARBA" id="ARBA00022643"/>
    </source>
</evidence>
<dbReference type="SUPFAM" id="SSF51679">
    <property type="entry name" value="Bacterial luciferase-like"/>
    <property type="match status" value="1"/>
</dbReference>
<gene>
    <name evidence="8" type="ORF">A0131_04895</name>
</gene>
<evidence type="ECO:0000313" key="9">
    <source>
        <dbReference type="Proteomes" id="UP000075418"/>
    </source>
</evidence>
<feature type="domain" description="Luciferase-like" evidence="7">
    <location>
        <begin position="24"/>
        <end position="386"/>
    </location>
</feature>
<dbReference type="GO" id="GO:0004497">
    <property type="term" value="F:monooxygenase activity"/>
    <property type="evidence" value="ECO:0007669"/>
    <property type="project" value="UniProtKB-KW"/>
</dbReference>
<dbReference type="InterPro" id="IPR016215">
    <property type="entry name" value="NTA_MOA"/>
</dbReference>
<dbReference type="CDD" id="cd01095">
    <property type="entry name" value="Nitrilotriacetate_monoxgenase"/>
    <property type="match status" value="1"/>
</dbReference>
<dbReference type="InterPro" id="IPR036661">
    <property type="entry name" value="Luciferase-like_sf"/>
</dbReference>
<proteinExistence type="inferred from homology"/>
<feature type="binding site" evidence="6">
    <location>
        <position position="223"/>
    </location>
    <ligand>
        <name>FMN</name>
        <dbReference type="ChEBI" id="CHEBI:58210"/>
    </ligand>
</feature>
<dbReference type="Gene3D" id="3.20.20.30">
    <property type="entry name" value="Luciferase-like domain"/>
    <property type="match status" value="1"/>
</dbReference>
<feature type="binding site" evidence="6">
    <location>
        <position position="153"/>
    </location>
    <ligand>
        <name>FMN</name>
        <dbReference type="ChEBI" id="CHEBI:58210"/>
    </ligand>
</feature>
<accession>A0A151A449</accession>
<dbReference type="GO" id="GO:0016705">
    <property type="term" value="F:oxidoreductase activity, acting on paired donors, with incorporation or reduction of molecular oxygen"/>
    <property type="evidence" value="ECO:0007669"/>
    <property type="project" value="InterPro"/>
</dbReference>
<evidence type="ECO:0000256" key="5">
    <source>
        <dbReference type="ARBA" id="ARBA00033748"/>
    </source>
</evidence>
<feature type="binding site" evidence="6">
    <location>
        <position position="62"/>
    </location>
    <ligand>
        <name>FMN</name>
        <dbReference type="ChEBI" id="CHEBI:58210"/>
    </ligand>
</feature>
<comment type="caution">
    <text evidence="8">The sequence shown here is derived from an EMBL/GenBank/DDBJ whole genome shotgun (WGS) entry which is preliminary data.</text>
</comment>
<evidence type="ECO:0000313" key="8">
    <source>
        <dbReference type="EMBL" id="KYH14122.1"/>
    </source>
</evidence>
<dbReference type="NCBIfam" id="TIGR03860">
    <property type="entry name" value="FMN_nitrolo"/>
    <property type="match status" value="1"/>
</dbReference>
<organism evidence="8 9">
    <name type="scientific">Staphylococcus kloosii</name>
    <dbReference type="NCBI Taxonomy" id="29384"/>
    <lineage>
        <taxon>Bacteria</taxon>
        <taxon>Bacillati</taxon>
        <taxon>Bacillota</taxon>
        <taxon>Bacilli</taxon>
        <taxon>Bacillales</taxon>
        <taxon>Staphylococcaceae</taxon>
        <taxon>Staphylococcus</taxon>
    </lineage>
</organism>
<dbReference type="PANTHER" id="PTHR30011">
    <property type="entry name" value="ALKANESULFONATE MONOOXYGENASE-RELATED"/>
    <property type="match status" value="1"/>
</dbReference>
<feature type="binding site" evidence="6">
    <location>
        <position position="149"/>
    </location>
    <ligand>
        <name>FMN</name>
        <dbReference type="ChEBI" id="CHEBI:58210"/>
    </ligand>
</feature>
<name>A0A151A449_9STAP</name>
<dbReference type="InterPro" id="IPR011251">
    <property type="entry name" value="Luciferase-like_dom"/>
</dbReference>
<dbReference type="EMBL" id="LUGM01000002">
    <property type="protein sequence ID" value="KYH14122.1"/>
    <property type="molecule type" value="Genomic_DNA"/>
</dbReference>
<evidence type="ECO:0000256" key="1">
    <source>
        <dbReference type="ARBA" id="ARBA00022630"/>
    </source>
</evidence>
<dbReference type="PANTHER" id="PTHR30011:SF16">
    <property type="entry name" value="C2H2 FINGER DOMAIN TRANSCRIPTION FACTOR (EUROFUNG)-RELATED"/>
    <property type="match status" value="1"/>
</dbReference>
<feature type="binding site" evidence="6">
    <location>
        <position position="224"/>
    </location>
    <ligand>
        <name>FMN</name>
        <dbReference type="ChEBI" id="CHEBI:58210"/>
    </ligand>
</feature>
<reference evidence="8 9" key="1">
    <citation type="submission" date="2016-02" db="EMBL/GenBank/DDBJ databases">
        <title>Draft genome sequence of hydrocarbon degrading Staphylococcus saprophyticus Strain CNV2, isolated from crude-oil contaminated soil from Noonmati Oil Refinery, Guwahati, Assam, India.</title>
        <authorList>
            <person name="Mukherjee A."/>
            <person name="Chettri B."/>
            <person name="Langpoklakpam J."/>
            <person name="Singh A.K."/>
            <person name="Chattopadhyay D.J."/>
        </authorList>
    </citation>
    <scope>NUCLEOTIDE SEQUENCE [LARGE SCALE GENOMIC DNA]</scope>
    <source>
        <strain evidence="8 9">CNV2</strain>
    </source>
</reference>
<dbReference type="Pfam" id="PF00296">
    <property type="entry name" value="Bac_luciferase"/>
    <property type="match status" value="1"/>
</dbReference>
<dbReference type="InterPro" id="IPR051260">
    <property type="entry name" value="Diverse_substr_monoxygenases"/>
</dbReference>
<keyword evidence="2 6" id="KW-0288">FMN</keyword>
<keyword evidence="3" id="KW-0560">Oxidoreductase</keyword>
<evidence type="ECO:0000256" key="3">
    <source>
        <dbReference type="ARBA" id="ARBA00023002"/>
    </source>
</evidence>
<evidence type="ECO:0000256" key="4">
    <source>
        <dbReference type="ARBA" id="ARBA00023033"/>
    </source>
</evidence>